<sequence length="464" mass="48396">MMRRLTRGSDGWLRQVAGNVSARAVAIGALTAATILIARTGGADAVGSYALLRMLPGLVGVLAVLGLPNAMAFFLAPGRGEHRALWPTIAMIAASGAAAGTVLWWLLTPVLRHLFFKHDSTALLLLTGLTVASQLVMTLGKTALQGLQQRRTADLAIAAEEVAFLPLFMVGTKVTGHGDATIVWALMGADLLVGLWAWHRVALSERWTRWGLAGPPHGWWGRPDRRLAKEIASYGTRGQVGGLVTLLNARLDFMLLGAMAGPAVLGTYAVASKYAELLRLPSLALSWTAYPRLAAVRPAEAAHRARRIAGPALVGVVAIAVPALLLAAPVTHLLYGNGFDSAIRPAQILVLGMVLSGAAGAATGLLYAQGRPGINSLLLGLGLVVTVVLDLLLIPRHGAIGASVASTSAYLLSDGALVLLLLWSTRTARAPTSARTTVVVPLTTDTPVAVAPHDAQQRSAGRAS</sequence>
<dbReference type="AlphaFoldDB" id="A0AAU7JQN8"/>
<evidence type="ECO:0000313" key="7">
    <source>
        <dbReference type="EMBL" id="XBO42608.1"/>
    </source>
</evidence>
<feature type="transmembrane region" description="Helical" evidence="6">
    <location>
        <begin position="374"/>
        <end position="394"/>
    </location>
</feature>
<comment type="subcellular location">
    <subcellularLocation>
        <location evidence="1">Cell membrane</location>
        <topology evidence="1">Multi-pass membrane protein</topology>
    </subcellularLocation>
</comment>
<dbReference type="Pfam" id="PF13440">
    <property type="entry name" value="Polysacc_synt_3"/>
    <property type="match status" value="1"/>
</dbReference>
<feature type="transmembrane region" description="Helical" evidence="6">
    <location>
        <begin position="20"/>
        <end position="38"/>
    </location>
</feature>
<dbReference type="GO" id="GO:0005886">
    <property type="term" value="C:plasma membrane"/>
    <property type="evidence" value="ECO:0007669"/>
    <property type="project" value="UniProtKB-SubCell"/>
</dbReference>
<feature type="transmembrane region" description="Helical" evidence="6">
    <location>
        <begin position="58"/>
        <end position="77"/>
    </location>
</feature>
<keyword evidence="4 6" id="KW-1133">Transmembrane helix</keyword>
<reference evidence="7" key="1">
    <citation type="submission" date="2024-05" db="EMBL/GenBank/DDBJ databases">
        <authorList>
            <person name="Kim S."/>
            <person name="Heo J."/>
            <person name="Choi H."/>
            <person name="Choi Y."/>
            <person name="Kwon S.-W."/>
            <person name="Kim Y."/>
        </authorList>
    </citation>
    <scope>NUCLEOTIDE SEQUENCE</scope>
    <source>
        <strain evidence="7">KACC 23699</strain>
    </source>
</reference>
<name>A0AAU7JQN8_9MICO</name>
<proteinExistence type="predicted"/>
<evidence type="ECO:0000256" key="2">
    <source>
        <dbReference type="ARBA" id="ARBA00022475"/>
    </source>
</evidence>
<feature type="transmembrane region" description="Helical" evidence="6">
    <location>
        <begin position="400"/>
        <end position="423"/>
    </location>
</feature>
<protein>
    <submittedName>
        <fullName evidence="7">Polysaccharide biosynthesis C-terminal domain-containing protein</fullName>
    </submittedName>
</protein>
<dbReference type="PANTHER" id="PTHR30250:SF11">
    <property type="entry name" value="O-ANTIGEN TRANSPORTER-RELATED"/>
    <property type="match status" value="1"/>
</dbReference>
<feature type="transmembrane region" description="Helical" evidence="6">
    <location>
        <begin position="84"/>
        <end position="107"/>
    </location>
</feature>
<keyword evidence="2" id="KW-1003">Cell membrane</keyword>
<evidence type="ECO:0000256" key="1">
    <source>
        <dbReference type="ARBA" id="ARBA00004651"/>
    </source>
</evidence>
<gene>
    <name evidence="7" type="ORF">ABEG17_13645</name>
</gene>
<keyword evidence="3 6" id="KW-0812">Transmembrane</keyword>
<evidence type="ECO:0000256" key="6">
    <source>
        <dbReference type="SAM" id="Phobius"/>
    </source>
</evidence>
<feature type="transmembrane region" description="Helical" evidence="6">
    <location>
        <begin position="308"/>
        <end position="328"/>
    </location>
</feature>
<dbReference type="PANTHER" id="PTHR30250">
    <property type="entry name" value="PST FAMILY PREDICTED COLANIC ACID TRANSPORTER"/>
    <property type="match status" value="1"/>
</dbReference>
<accession>A0AAU7JQN8</accession>
<evidence type="ECO:0000256" key="4">
    <source>
        <dbReference type="ARBA" id="ARBA00022989"/>
    </source>
</evidence>
<dbReference type="RefSeq" id="WP_406830028.1">
    <property type="nucleotide sequence ID" value="NZ_CP157483.1"/>
</dbReference>
<feature type="transmembrane region" description="Helical" evidence="6">
    <location>
        <begin position="348"/>
        <end position="367"/>
    </location>
</feature>
<dbReference type="EMBL" id="CP157483">
    <property type="protein sequence ID" value="XBO42608.1"/>
    <property type="molecule type" value="Genomic_DNA"/>
</dbReference>
<organism evidence="7">
    <name type="scientific">Pedococcus sp. KACC 23699</name>
    <dbReference type="NCBI Taxonomy" id="3149228"/>
    <lineage>
        <taxon>Bacteria</taxon>
        <taxon>Bacillati</taxon>
        <taxon>Actinomycetota</taxon>
        <taxon>Actinomycetes</taxon>
        <taxon>Micrococcales</taxon>
        <taxon>Intrasporangiaceae</taxon>
        <taxon>Pedococcus</taxon>
    </lineage>
</organism>
<evidence type="ECO:0000256" key="5">
    <source>
        <dbReference type="ARBA" id="ARBA00023136"/>
    </source>
</evidence>
<keyword evidence="5 6" id="KW-0472">Membrane</keyword>
<feature type="transmembrane region" description="Helical" evidence="6">
    <location>
        <begin position="122"/>
        <end position="140"/>
    </location>
</feature>
<evidence type="ECO:0000256" key="3">
    <source>
        <dbReference type="ARBA" id="ARBA00022692"/>
    </source>
</evidence>
<dbReference type="InterPro" id="IPR050833">
    <property type="entry name" value="Poly_Biosynth_Transport"/>
</dbReference>